<protein>
    <recommendedName>
        <fullName evidence="4">Lipoprotein</fullName>
    </recommendedName>
</protein>
<accession>A0A1U7HWG1</accession>
<dbReference type="Proteomes" id="UP000185984">
    <property type="component" value="Unassembled WGS sequence"/>
</dbReference>
<evidence type="ECO:0000256" key="1">
    <source>
        <dbReference type="SAM" id="SignalP"/>
    </source>
</evidence>
<reference evidence="2 3" key="1">
    <citation type="submission" date="2016-11" db="EMBL/GenBank/DDBJ databases">
        <title>Draft Genome Sequences of Nine Cyanobacterial Strains from Diverse Habitats.</title>
        <authorList>
            <person name="Zhu T."/>
            <person name="Hou S."/>
            <person name="Lu X."/>
            <person name="Hess W.R."/>
        </authorList>
    </citation>
    <scope>NUCLEOTIDE SEQUENCE [LARGE SCALE GENOMIC DNA]</scope>
    <source>
        <strain evidence="2 3">5.2 s.c.1</strain>
    </source>
</reference>
<feature type="signal peptide" evidence="1">
    <location>
        <begin position="1"/>
        <end position="24"/>
    </location>
</feature>
<gene>
    <name evidence="2" type="ORF">NIES1031_06890</name>
</gene>
<evidence type="ECO:0000313" key="3">
    <source>
        <dbReference type="Proteomes" id="UP000185984"/>
    </source>
</evidence>
<organism evidence="2 3">
    <name type="scientific">Chroogloeocystis siderophila 5.2 s.c.1</name>
    <dbReference type="NCBI Taxonomy" id="247279"/>
    <lineage>
        <taxon>Bacteria</taxon>
        <taxon>Bacillati</taxon>
        <taxon>Cyanobacteriota</taxon>
        <taxon>Cyanophyceae</taxon>
        <taxon>Oscillatoriophycideae</taxon>
        <taxon>Chroococcales</taxon>
        <taxon>Chroococcaceae</taxon>
        <taxon>Chroogloeocystis</taxon>
    </lineage>
</organism>
<proteinExistence type="predicted"/>
<dbReference type="AlphaFoldDB" id="A0A1U7HWG1"/>
<evidence type="ECO:0000313" key="2">
    <source>
        <dbReference type="EMBL" id="OKH27856.1"/>
    </source>
</evidence>
<evidence type="ECO:0008006" key="4">
    <source>
        <dbReference type="Google" id="ProtNLM"/>
    </source>
</evidence>
<dbReference type="EMBL" id="MRCC01000005">
    <property type="protein sequence ID" value="OKH27856.1"/>
    <property type="molecule type" value="Genomic_DNA"/>
</dbReference>
<dbReference type="OrthoDB" id="463882at2"/>
<dbReference type="PROSITE" id="PS51257">
    <property type="entry name" value="PROKAR_LIPOPROTEIN"/>
    <property type="match status" value="1"/>
</dbReference>
<keyword evidence="3" id="KW-1185">Reference proteome</keyword>
<comment type="caution">
    <text evidence="2">The sequence shown here is derived from an EMBL/GenBank/DDBJ whole genome shotgun (WGS) entry which is preliminary data.</text>
</comment>
<name>A0A1U7HWG1_9CHRO</name>
<sequence>MKPYQLTYLISSLFLLSATACSLASTKGINNNSSSLTQVESRRDTQKPSTKTATINIEGEKTTVSLELYSHPLFTTYFPNQDFIPESVSSGEGTTVRFYTNFGGTKNEAAYVQLFFPGYANTLNQLKQSWIEGENGLLASNGWRIVEVVQAATHPWAKEKIVFHQPEKNITGTVYLGEVAGNAFYVVTHYPVEYGDGFMPRANIILQNLDINSLNSS</sequence>
<keyword evidence="1" id="KW-0732">Signal</keyword>
<feature type="chain" id="PRO_5013364290" description="Lipoprotein" evidence="1">
    <location>
        <begin position="25"/>
        <end position="217"/>
    </location>
</feature>